<organism evidence="2 3">
    <name type="scientific">Esox lucius</name>
    <name type="common">Northern pike</name>
    <dbReference type="NCBI Taxonomy" id="8010"/>
    <lineage>
        <taxon>Eukaryota</taxon>
        <taxon>Metazoa</taxon>
        <taxon>Chordata</taxon>
        <taxon>Craniata</taxon>
        <taxon>Vertebrata</taxon>
        <taxon>Euteleostomi</taxon>
        <taxon>Actinopterygii</taxon>
        <taxon>Neopterygii</taxon>
        <taxon>Teleostei</taxon>
        <taxon>Protacanthopterygii</taxon>
        <taxon>Esociformes</taxon>
        <taxon>Esocidae</taxon>
        <taxon>Esox</taxon>
    </lineage>
</organism>
<evidence type="ECO:0000313" key="3">
    <source>
        <dbReference type="Proteomes" id="UP000265140"/>
    </source>
</evidence>
<dbReference type="SUPFAM" id="SSF55797">
    <property type="entry name" value="PR-1-like"/>
    <property type="match status" value="1"/>
</dbReference>
<feature type="domain" description="SCP" evidence="1">
    <location>
        <begin position="9"/>
        <end position="45"/>
    </location>
</feature>
<reference evidence="2 3" key="1">
    <citation type="submission" date="2020-02" db="EMBL/GenBank/DDBJ databases">
        <title>Esox lucius (northern pike) genome, fEsoLuc1, primary haplotype.</title>
        <authorList>
            <person name="Myers G."/>
            <person name="Karagic N."/>
            <person name="Meyer A."/>
            <person name="Pippel M."/>
            <person name="Reichard M."/>
            <person name="Winkler S."/>
            <person name="Tracey A."/>
            <person name="Sims Y."/>
            <person name="Howe K."/>
            <person name="Rhie A."/>
            <person name="Formenti G."/>
            <person name="Durbin R."/>
            <person name="Fedrigo O."/>
            <person name="Jarvis E.D."/>
        </authorList>
    </citation>
    <scope>NUCLEOTIDE SEQUENCE [LARGE SCALE GENOMIC DNA]</scope>
</reference>
<reference evidence="2" key="3">
    <citation type="submission" date="2025-09" db="UniProtKB">
        <authorList>
            <consortium name="Ensembl"/>
        </authorList>
    </citation>
    <scope>IDENTIFICATION</scope>
</reference>
<dbReference type="Ensembl" id="ENSELUT00000110567.1">
    <property type="protein sequence ID" value="ENSELUP00000084839.1"/>
    <property type="gene ID" value="ENSELUG00000041655.1"/>
</dbReference>
<name>A0AAY5K6N6_ESOLU</name>
<dbReference type="Proteomes" id="UP000265140">
    <property type="component" value="Chromosome 14"/>
</dbReference>
<sequence length="81" mass="9505">MGKPSFQFVDAHNDYRQKHGAPPLTLSKDLCNSAQKWADHLLKVHQEDITVMTYYGYLMWHYLTCKSMRFLCILFLNAPLI</sequence>
<dbReference type="AlphaFoldDB" id="A0AAY5K6N6"/>
<evidence type="ECO:0000313" key="2">
    <source>
        <dbReference type="Ensembl" id="ENSELUP00000084839.1"/>
    </source>
</evidence>
<reference evidence="2" key="2">
    <citation type="submission" date="2025-08" db="UniProtKB">
        <authorList>
            <consortium name="Ensembl"/>
        </authorList>
    </citation>
    <scope>IDENTIFICATION</scope>
</reference>
<proteinExistence type="predicted"/>
<protein>
    <recommendedName>
        <fullName evidence="1">SCP domain-containing protein</fullName>
    </recommendedName>
</protein>
<dbReference type="InterPro" id="IPR035940">
    <property type="entry name" value="CAP_sf"/>
</dbReference>
<dbReference type="Pfam" id="PF00188">
    <property type="entry name" value="CAP"/>
    <property type="match status" value="1"/>
</dbReference>
<evidence type="ECO:0000259" key="1">
    <source>
        <dbReference type="Pfam" id="PF00188"/>
    </source>
</evidence>
<dbReference type="Gene3D" id="3.40.33.10">
    <property type="entry name" value="CAP"/>
    <property type="match status" value="1"/>
</dbReference>
<keyword evidence="3" id="KW-1185">Reference proteome</keyword>
<accession>A0AAY5K6N6</accession>
<dbReference type="InterPro" id="IPR014044">
    <property type="entry name" value="CAP_dom"/>
</dbReference>